<keyword evidence="2" id="KW-1185">Reference proteome</keyword>
<evidence type="ECO:0000313" key="1">
    <source>
        <dbReference type="EMBL" id="CAH3181291.1"/>
    </source>
</evidence>
<protein>
    <submittedName>
        <fullName evidence="1">Uncharacterized protein</fullName>
    </submittedName>
</protein>
<evidence type="ECO:0000313" key="2">
    <source>
        <dbReference type="Proteomes" id="UP001159405"/>
    </source>
</evidence>
<dbReference type="EMBL" id="CALNXK010000292">
    <property type="protein sequence ID" value="CAH3181291.1"/>
    <property type="molecule type" value="Genomic_DNA"/>
</dbReference>
<dbReference type="Proteomes" id="UP001159405">
    <property type="component" value="Unassembled WGS sequence"/>
</dbReference>
<name>A0ABN8RP78_9CNID</name>
<reference evidence="1 2" key="1">
    <citation type="submission" date="2022-05" db="EMBL/GenBank/DDBJ databases">
        <authorList>
            <consortium name="Genoscope - CEA"/>
            <person name="William W."/>
        </authorList>
    </citation>
    <scope>NUCLEOTIDE SEQUENCE [LARGE SCALE GENOMIC DNA]</scope>
</reference>
<comment type="caution">
    <text evidence="1">The sequence shown here is derived from an EMBL/GenBank/DDBJ whole genome shotgun (WGS) entry which is preliminary data.</text>
</comment>
<sequence>MAIMETNSTAQPTYGNNTLARGLEYGSNYKGDWLIGTYENRLRPNHMPSGMQKDGPQFSMTSPSFQITGKFLTFLIGAGC</sequence>
<accession>A0ABN8RP78</accession>
<proteinExistence type="predicted"/>
<gene>
    <name evidence="1" type="ORF">PLOB_00024511</name>
</gene>
<organism evidence="1 2">
    <name type="scientific">Porites lobata</name>
    <dbReference type="NCBI Taxonomy" id="104759"/>
    <lineage>
        <taxon>Eukaryota</taxon>
        <taxon>Metazoa</taxon>
        <taxon>Cnidaria</taxon>
        <taxon>Anthozoa</taxon>
        <taxon>Hexacorallia</taxon>
        <taxon>Scleractinia</taxon>
        <taxon>Fungiina</taxon>
        <taxon>Poritidae</taxon>
        <taxon>Porites</taxon>
    </lineage>
</organism>